<evidence type="ECO:0000313" key="2">
    <source>
        <dbReference type="Proteomes" id="UP000029409"/>
    </source>
</evidence>
<sequence>MWNVVTADEIKDIQEEIRQCLSYDGMQRFKPTMHTIPFEEMSLAPFMKEEELYRFSCTNITIAIAGCDRRVGVTTTAFNLVCWINAHGGTACYLEANTSNHLAHIVHMFKPEKIGNAYAMEGNDFYLTRELNQGYNFIVVDCGVLREQHLQKTFVDAEIRLLCGSAMPYELAGFYRAMERCKGLPIHALGLFVPDNMRPYLIETISQNILFVEGSHDLFDSNANGEVFRTILKVHIVI</sequence>
<dbReference type="EMBL" id="CP009288">
    <property type="protein sequence ID" value="AIQ13829.1"/>
    <property type="molecule type" value="Genomic_DNA"/>
</dbReference>
<evidence type="ECO:0000313" key="1">
    <source>
        <dbReference type="EMBL" id="AIQ13829.1"/>
    </source>
</evidence>
<organism evidence="1 2">
    <name type="scientific">Paenibacillus durus</name>
    <name type="common">Paenibacillus azotofixans</name>
    <dbReference type="NCBI Taxonomy" id="44251"/>
    <lineage>
        <taxon>Bacteria</taxon>
        <taxon>Bacillati</taxon>
        <taxon>Bacillota</taxon>
        <taxon>Bacilli</taxon>
        <taxon>Bacillales</taxon>
        <taxon>Paenibacillaceae</taxon>
        <taxon>Paenibacillus</taxon>
    </lineage>
</organism>
<accession>A0A089IY01</accession>
<gene>
    <name evidence="1" type="ORF">PDUR_19350</name>
</gene>
<dbReference type="InterPro" id="IPR027417">
    <property type="entry name" value="P-loop_NTPase"/>
</dbReference>
<reference evidence="1 2" key="1">
    <citation type="submission" date="2014-08" db="EMBL/GenBank/DDBJ databases">
        <title>Comparative genomics of the Paenibacillus odorifer group.</title>
        <authorList>
            <person name="den Bakker H.C."/>
            <person name="Tsai Y.-C."/>
            <person name="Martin N."/>
            <person name="Korlach J."/>
            <person name="Wiedmann M."/>
        </authorList>
    </citation>
    <scope>NUCLEOTIDE SEQUENCE [LARGE SCALE GENOMIC DNA]</scope>
    <source>
        <strain evidence="1 2">DSM 1735</strain>
    </source>
</reference>
<dbReference type="Gene3D" id="3.40.50.300">
    <property type="entry name" value="P-loop containing nucleotide triphosphate hydrolases"/>
    <property type="match status" value="1"/>
</dbReference>
<dbReference type="STRING" id="44251.PDUR_19350"/>
<dbReference type="AlphaFoldDB" id="A0A089IY01"/>
<dbReference type="KEGG" id="pdu:PDUR_19350"/>
<dbReference type="eggNOG" id="ENOG502ZBVT">
    <property type="taxonomic scope" value="Bacteria"/>
</dbReference>
<dbReference type="SUPFAM" id="SSF52540">
    <property type="entry name" value="P-loop containing nucleoside triphosphate hydrolases"/>
    <property type="match status" value="1"/>
</dbReference>
<protein>
    <submittedName>
        <fullName evidence="1">Uncharacterized protein</fullName>
    </submittedName>
</protein>
<keyword evidence="2" id="KW-1185">Reference proteome</keyword>
<proteinExistence type="predicted"/>
<dbReference type="Proteomes" id="UP000029409">
    <property type="component" value="Chromosome"/>
</dbReference>
<name>A0A089IY01_PAEDU</name>